<sequence length="306" mass="35116">MAESVDPAVQRLALRLQLRQLRVGATLTQKDVAKQLEWSPSKILRIESGENGVSATDLQALLRIYKVTDPRRTEELTKLAREGRKPSTSSYDDVLSKEIQLLQRYEKAASIIRQFEPIVVPGLLQTREYAESILRLYASPDDSERVIQRRIESRLERQELLERDDPPEMFFILDEAAVRRRIGYEAGGDAGRSVMRQQIEYLKKINEHPRITIQIMRFLLGGYQGMRGPFVVIEFAEAALNDLLYLETVDGEYIKQEEPSDTRPYLEQFWEMESVATAKDELNDLLDDVLRSMDSDEAGEFGSVTT</sequence>
<dbReference type="InterPro" id="IPR010982">
    <property type="entry name" value="Lambda_DNA-bd_dom_sf"/>
</dbReference>
<feature type="domain" description="HTH cro/C1-type" evidence="1">
    <location>
        <begin position="18"/>
        <end position="76"/>
    </location>
</feature>
<comment type="caution">
    <text evidence="2">The sequence shown here is derived from an EMBL/GenBank/DDBJ whole genome shotgun (WGS) entry which is preliminary data.</text>
</comment>
<keyword evidence="3" id="KW-1185">Reference proteome</keyword>
<dbReference type="InterPro" id="IPR043917">
    <property type="entry name" value="DUF5753"/>
</dbReference>
<dbReference type="Pfam" id="PF13560">
    <property type="entry name" value="HTH_31"/>
    <property type="match status" value="1"/>
</dbReference>
<accession>A0ABW6WVN4</accession>
<dbReference type="CDD" id="cd00093">
    <property type="entry name" value="HTH_XRE"/>
    <property type="match status" value="1"/>
</dbReference>
<dbReference type="Pfam" id="PF19054">
    <property type="entry name" value="DUF5753"/>
    <property type="match status" value="1"/>
</dbReference>
<dbReference type="Proteomes" id="UP001602245">
    <property type="component" value="Unassembled WGS sequence"/>
</dbReference>
<reference evidence="2 3" key="1">
    <citation type="submission" date="2024-10" db="EMBL/GenBank/DDBJ databases">
        <title>The Natural Products Discovery Center: Release of the First 8490 Sequenced Strains for Exploring Actinobacteria Biosynthetic Diversity.</title>
        <authorList>
            <person name="Kalkreuter E."/>
            <person name="Kautsar S.A."/>
            <person name="Yang D."/>
            <person name="Bader C.D."/>
            <person name="Teijaro C.N."/>
            <person name="Fluegel L."/>
            <person name="Davis C.M."/>
            <person name="Simpson J.R."/>
            <person name="Lauterbach L."/>
            <person name="Steele A.D."/>
            <person name="Gui C."/>
            <person name="Meng S."/>
            <person name="Li G."/>
            <person name="Viehrig K."/>
            <person name="Ye F."/>
            <person name="Su P."/>
            <person name="Kiefer A.F."/>
            <person name="Nichols A."/>
            <person name="Cepeda A.J."/>
            <person name="Yan W."/>
            <person name="Fan B."/>
            <person name="Jiang Y."/>
            <person name="Adhikari A."/>
            <person name="Zheng C.-J."/>
            <person name="Schuster L."/>
            <person name="Cowan T.M."/>
            <person name="Smanski M.J."/>
            <person name="Chevrette M.G."/>
            <person name="De Carvalho L.P.S."/>
            <person name="Shen B."/>
        </authorList>
    </citation>
    <scope>NUCLEOTIDE SEQUENCE [LARGE SCALE GENOMIC DNA]</scope>
    <source>
        <strain evidence="2 3">NPDC000087</strain>
    </source>
</reference>
<dbReference type="Gene3D" id="1.10.260.40">
    <property type="entry name" value="lambda repressor-like DNA-binding domains"/>
    <property type="match status" value="1"/>
</dbReference>
<dbReference type="EMBL" id="JBIAZU010000011">
    <property type="protein sequence ID" value="MFF5297319.1"/>
    <property type="molecule type" value="Genomic_DNA"/>
</dbReference>
<evidence type="ECO:0000313" key="2">
    <source>
        <dbReference type="EMBL" id="MFF5297319.1"/>
    </source>
</evidence>
<dbReference type="SMART" id="SM00530">
    <property type="entry name" value="HTH_XRE"/>
    <property type="match status" value="1"/>
</dbReference>
<evidence type="ECO:0000313" key="3">
    <source>
        <dbReference type="Proteomes" id="UP001602245"/>
    </source>
</evidence>
<dbReference type="PROSITE" id="PS50943">
    <property type="entry name" value="HTH_CROC1"/>
    <property type="match status" value="1"/>
</dbReference>
<dbReference type="InterPro" id="IPR001387">
    <property type="entry name" value="Cro/C1-type_HTH"/>
</dbReference>
<gene>
    <name evidence="2" type="ORF">ACFY35_48495</name>
</gene>
<proteinExistence type="predicted"/>
<name>A0ABW6WVN4_9ACTN</name>
<dbReference type="SUPFAM" id="SSF47413">
    <property type="entry name" value="lambda repressor-like DNA-binding domains"/>
    <property type="match status" value="1"/>
</dbReference>
<organism evidence="2 3">
    <name type="scientific">Paractinoplanes globisporus</name>
    <dbReference type="NCBI Taxonomy" id="113565"/>
    <lineage>
        <taxon>Bacteria</taxon>
        <taxon>Bacillati</taxon>
        <taxon>Actinomycetota</taxon>
        <taxon>Actinomycetes</taxon>
        <taxon>Micromonosporales</taxon>
        <taxon>Micromonosporaceae</taxon>
        <taxon>Paractinoplanes</taxon>
    </lineage>
</organism>
<protein>
    <submittedName>
        <fullName evidence="2">Helix-turn-helix domain-containing protein</fullName>
    </submittedName>
</protein>
<evidence type="ECO:0000259" key="1">
    <source>
        <dbReference type="PROSITE" id="PS50943"/>
    </source>
</evidence>
<dbReference type="RefSeq" id="WP_063713569.1">
    <property type="nucleotide sequence ID" value="NZ_JBIAZU010000011.1"/>
</dbReference>